<proteinExistence type="predicted"/>
<reference evidence="2 3" key="1">
    <citation type="submission" date="2020-07" db="EMBL/GenBank/DDBJ databases">
        <title>Moheibacter lacus sp. nov., a member of the family Flavobacteriaceae isolated from freshwater lake sediment.</title>
        <authorList>
            <person name="Liu Y."/>
        </authorList>
    </citation>
    <scope>NUCLEOTIDE SEQUENCE [LARGE SCALE GENOMIC DNA]</scope>
    <source>
        <strain evidence="2 3">BDHS18</strain>
    </source>
</reference>
<evidence type="ECO:0000313" key="2">
    <source>
        <dbReference type="EMBL" id="MBA5629194.1"/>
    </source>
</evidence>
<keyword evidence="1" id="KW-1133">Transmembrane helix</keyword>
<feature type="transmembrane region" description="Helical" evidence="1">
    <location>
        <begin position="102"/>
        <end position="124"/>
    </location>
</feature>
<dbReference type="AlphaFoldDB" id="A0A838ZL71"/>
<feature type="transmembrane region" description="Helical" evidence="1">
    <location>
        <begin position="61"/>
        <end position="82"/>
    </location>
</feature>
<feature type="transmembrane region" description="Helical" evidence="1">
    <location>
        <begin position="136"/>
        <end position="154"/>
    </location>
</feature>
<dbReference type="EMBL" id="JACDZE010000001">
    <property type="protein sequence ID" value="MBA5629194.1"/>
    <property type="molecule type" value="Genomic_DNA"/>
</dbReference>
<dbReference type="Pfam" id="PF19992">
    <property type="entry name" value="DUF6427"/>
    <property type="match status" value="1"/>
</dbReference>
<feature type="transmembrane region" description="Helical" evidence="1">
    <location>
        <begin position="160"/>
        <end position="175"/>
    </location>
</feature>
<dbReference type="Proteomes" id="UP000552241">
    <property type="component" value="Unassembled WGS sequence"/>
</dbReference>
<evidence type="ECO:0000313" key="3">
    <source>
        <dbReference type="Proteomes" id="UP000552241"/>
    </source>
</evidence>
<name>A0A838ZL71_9FLAO</name>
<keyword evidence="1" id="KW-0812">Transmembrane</keyword>
<keyword evidence="1" id="KW-0472">Membrane</keyword>
<protein>
    <submittedName>
        <fullName evidence="2">Uncharacterized protein</fullName>
    </submittedName>
</protein>
<accession>A0A838ZL71</accession>
<feature type="transmembrane region" description="Helical" evidence="1">
    <location>
        <begin position="187"/>
        <end position="202"/>
    </location>
</feature>
<sequence length="218" mass="25354">MSTLLFWRLIVADQSPENTKFLFDVGILLSISGFFFPPGFLLFGFLLFLFIYMRSVTLKGFILFLIGISLPLIVGVQLLYLIGQIEWINSYQSAFCMDFWDFPIWGLIPIGLLIILSWLDHLAQSATQDINKRQKYFLNFLYFTNWVIILILFAGENTDALAFLGLPLAIFLTRFTQYQKSNTVKEVLLWLYLATILGFYFWENLLEIYEDLLGNVAF</sequence>
<evidence type="ECO:0000256" key="1">
    <source>
        <dbReference type="SAM" id="Phobius"/>
    </source>
</evidence>
<organism evidence="2 3">
    <name type="scientific">Moheibacter lacus</name>
    <dbReference type="NCBI Taxonomy" id="2745851"/>
    <lineage>
        <taxon>Bacteria</taxon>
        <taxon>Pseudomonadati</taxon>
        <taxon>Bacteroidota</taxon>
        <taxon>Flavobacteriia</taxon>
        <taxon>Flavobacteriales</taxon>
        <taxon>Weeksellaceae</taxon>
        <taxon>Moheibacter</taxon>
    </lineage>
</organism>
<feature type="transmembrane region" description="Helical" evidence="1">
    <location>
        <begin position="25"/>
        <end position="49"/>
    </location>
</feature>
<gene>
    <name evidence="2" type="ORF">HU137_05345</name>
</gene>
<keyword evidence="3" id="KW-1185">Reference proteome</keyword>
<dbReference type="InterPro" id="IPR045625">
    <property type="entry name" value="DUF6427"/>
</dbReference>
<comment type="caution">
    <text evidence="2">The sequence shown here is derived from an EMBL/GenBank/DDBJ whole genome shotgun (WGS) entry which is preliminary data.</text>
</comment>